<dbReference type="InterPro" id="IPR044843">
    <property type="entry name" value="Trans_IPPS_bact-type"/>
</dbReference>
<dbReference type="PROSITE" id="PS01044">
    <property type="entry name" value="SQUALEN_PHYTOEN_SYN_1"/>
    <property type="match status" value="1"/>
</dbReference>
<dbReference type="RefSeq" id="WP_322466652.1">
    <property type="nucleotide sequence ID" value="NZ_JAXOJX010000032.1"/>
</dbReference>
<dbReference type="PROSITE" id="PS01045">
    <property type="entry name" value="SQUALEN_PHYTOEN_SYN_2"/>
    <property type="match status" value="1"/>
</dbReference>
<keyword evidence="1 2" id="KW-0808">Transferase</keyword>
<dbReference type="SUPFAM" id="SSF48576">
    <property type="entry name" value="Terpenoid synthases"/>
    <property type="match status" value="1"/>
</dbReference>
<sequence length="342" mass="37217">MSAIRHTATADRARRALLRLTAMRKPPSPLTPPAVDAGSHGRQVIQAGSSSFAAAARLFDPGTRRSTVMLYAWCRHCDDVIDGQQLGHGQREGRRDHSLQRLQELETLTRRACAGRRSGILAFDGLAEVVRQHGIPPALPLEHLAGFRMDVEGSRYETLADTLLYCYRVAGVVGLMMARVMGARDAAVLDRACDLGLAFQLTNIARDIVEDAAIGRIYVPLQWLHTAGVAADEVCDPRHRQALAGVAARLLAAADPYYASARAGLAALPVRSAWSVATARDVYREIGRKVHARGPQAWDTRARTSSAEKAWFVARGMAVALAMRALPAAPRPATLWQRPQRA</sequence>
<reference evidence="2 3" key="1">
    <citation type="submission" date="2023-11" db="EMBL/GenBank/DDBJ databases">
        <title>Draft genome of Azohydromonas lata strain H1 (DSM1123), a polyhydroxyalkanoate producer.</title>
        <authorList>
            <person name="Traversa D."/>
            <person name="D'Addabbo P."/>
            <person name="Pazzani C."/>
            <person name="Manzari C."/>
            <person name="Chiara M."/>
            <person name="Scrascia M."/>
        </authorList>
    </citation>
    <scope>NUCLEOTIDE SEQUENCE [LARGE SCALE GENOMIC DNA]</scope>
    <source>
        <strain evidence="2 3">H1</strain>
    </source>
</reference>
<dbReference type="Gene3D" id="1.10.600.10">
    <property type="entry name" value="Farnesyl Diphosphate Synthase"/>
    <property type="match status" value="1"/>
</dbReference>
<dbReference type="CDD" id="cd00683">
    <property type="entry name" value="Trans_IPPS_HH"/>
    <property type="match status" value="1"/>
</dbReference>
<dbReference type="SFLD" id="SFLDS00005">
    <property type="entry name" value="Isoprenoid_Synthase_Type_I"/>
    <property type="match status" value="1"/>
</dbReference>
<evidence type="ECO:0000313" key="3">
    <source>
        <dbReference type="Proteomes" id="UP001293718"/>
    </source>
</evidence>
<dbReference type="EMBL" id="JAXOJX010000032">
    <property type="protein sequence ID" value="MDZ5458617.1"/>
    <property type="molecule type" value="Genomic_DNA"/>
</dbReference>
<comment type="caution">
    <text evidence="2">The sequence shown here is derived from an EMBL/GenBank/DDBJ whole genome shotgun (WGS) entry which is preliminary data.</text>
</comment>
<dbReference type="PANTHER" id="PTHR31480">
    <property type="entry name" value="BIFUNCTIONAL LYCOPENE CYCLASE/PHYTOENE SYNTHASE"/>
    <property type="match status" value="1"/>
</dbReference>
<organism evidence="2 3">
    <name type="scientific">Azohydromonas lata</name>
    <dbReference type="NCBI Taxonomy" id="45677"/>
    <lineage>
        <taxon>Bacteria</taxon>
        <taxon>Pseudomonadati</taxon>
        <taxon>Pseudomonadota</taxon>
        <taxon>Betaproteobacteria</taxon>
        <taxon>Burkholderiales</taxon>
        <taxon>Sphaerotilaceae</taxon>
        <taxon>Azohydromonas</taxon>
    </lineage>
</organism>
<keyword evidence="3" id="KW-1185">Reference proteome</keyword>
<proteinExistence type="predicted"/>
<dbReference type="InterPro" id="IPR019845">
    <property type="entry name" value="Squalene/phytoene_synthase_CS"/>
</dbReference>
<accession>A0ABU5IHZ5</accession>
<dbReference type="InterPro" id="IPR008949">
    <property type="entry name" value="Isoprenoid_synthase_dom_sf"/>
</dbReference>
<evidence type="ECO:0000256" key="1">
    <source>
        <dbReference type="ARBA" id="ARBA00022679"/>
    </source>
</evidence>
<dbReference type="GO" id="GO:0016740">
    <property type="term" value="F:transferase activity"/>
    <property type="evidence" value="ECO:0007669"/>
    <property type="project" value="UniProtKB-KW"/>
</dbReference>
<dbReference type="Proteomes" id="UP001293718">
    <property type="component" value="Unassembled WGS sequence"/>
</dbReference>
<name>A0ABU5IHZ5_9BURK</name>
<protein>
    <submittedName>
        <fullName evidence="2">Phytoene/squalene synthase family protein</fullName>
        <ecNumber evidence="2">2.5.1.-</ecNumber>
    </submittedName>
</protein>
<dbReference type="Pfam" id="PF00494">
    <property type="entry name" value="SQS_PSY"/>
    <property type="match status" value="1"/>
</dbReference>
<dbReference type="EC" id="2.5.1.-" evidence="2"/>
<evidence type="ECO:0000313" key="2">
    <source>
        <dbReference type="EMBL" id="MDZ5458617.1"/>
    </source>
</evidence>
<dbReference type="SFLD" id="SFLDG01212">
    <property type="entry name" value="Phytoene_synthase_like"/>
    <property type="match status" value="1"/>
</dbReference>
<dbReference type="InterPro" id="IPR033904">
    <property type="entry name" value="Trans_IPPS_HH"/>
</dbReference>
<dbReference type="SFLD" id="SFLDG01018">
    <property type="entry name" value="Squalene/Phytoene_Synthase_Lik"/>
    <property type="match status" value="1"/>
</dbReference>
<dbReference type="InterPro" id="IPR002060">
    <property type="entry name" value="Squ/phyt_synthse"/>
</dbReference>
<gene>
    <name evidence="2" type="ORF">SM757_18725</name>
</gene>